<evidence type="ECO:0000313" key="2">
    <source>
        <dbReference type="EMBL" id="KZF24147.1"/>
    </source>
</evidence>
<dbReference type="Proteomes" id="UP000076632">
    <property type="component" value="Unassembled WGS sequence"/>
</dbReference>
<dbReference type="InParanoid" id="A0A161TE18"/>
<organism evidence="2 3">
    <name type="scientific">Xylona heveae (strain CBS 132557 / TC161)</name>
    <dbReference type="NCBI Taxonomy" id="1328760"/>
    <lineage>
        <taxon>Eukaryota</taxon>
        <taxon>Fungi</taxon>
        <taxon>Dikarya</taxon>
        <taxon>Ascomycota</taxon>
        <taxon>Pezizomycotina</taxon>
        <taxon>Xylonomycetes</taxon>
        <taxon>Xylonales</taxon>
        <taxon>Xylonaceae</taxon>
        <taxon>Xylona</taxon>
    </lineage>
</organism>
<feature type="signal peptide" evidence="1">
    <location>
        <begin position="1"/>
        <end position="19"/>
    </location>
</feature>
<name>A0A161TE18_XYLHT</name>
<evidence type="ECO:0000313" key="3">
    <source>
        <dbReference type="Proteomes" id="UP000076632"/>
    </source>
</evidence>
<dbReference type="EMBL" id="KV407456">
    <property type="protein sequence ID" value="KZF24147.1"/>
    <property type="molecule type" value="Genomic_DNA"/>
</dbReference>
<gene>
    <name evidence="2" type="ORF">L228DRAFT_90427</name>
</gene>
<evidence type="ECO:0000256" key="1">
    <source>
        <dbReference type="SAM" id="SignalP"/>
    </source>
</evidence>
<feature type="chain" id="PRO_5007826990" evidence="1">
    <location>
        <begin position="20"/>
        <end position="132"/>
    </location>
</feature>
<dbReference type="GeneID" id="28902087"/>
<keyword evidence="3" id="KW-1185">Reference proteome</keyword>
<reference evidence="2 3" key="1">
    <citation type="journal article" date="2016" name="Fungal Biol.">
        <title>The genome of Xylona heveae provides a window into fungal endophytism.</title>
        <authorList>
            <person name="Gazis R."/>
            <person name="Kuo A."/>
            <person name="Riley R."/>
            <person name="LaButti K."/>
            <person name="Lipzen A."/>
            <person name="Lin J."/>
            <person name="Amirebrahimi M."/>
            <person name="Hesse C.N."/>
            <person name="Spatafora J.W."/>
            <person name="Henrissat B."/>
            <person name="Hainaut M."/>
            <person name="Grigoriev I.V."/>
            <person name="Hibbett D.S."/>
        </authorList>
    </citation>
    <scope>NUCLEOTIDE SEQUENCE [LARGE SCALE GENOMIC DNA]</scope>
    <source>
        <strain evidence="2 3">TC161</strain>
    </source>
</reference>
<protein>
    <submittedName>
        <fullName evidence="2">Uncharacterized protein</fullName>
    </submittedName>
</protein>
<keyword evidence="1" id="KW-0732">Signal</keyword>
<proteinExistence type="predicted"/>
<dbReference type="RefSeq" id="XP_018189702.1">
    <property type="nucleotide sequence ID" value="XM_018336950.1"/>
</dbReference>
<dbReference type="AlphaFoldDB" id="A0A161TE18"/>
<accession>A0A161TE18</accession>
<sequence length="132" mass="14739">MAILRSLVLPIRLLDSAHGLSISYPLFCPYFHVHASLGESKANSRPCLMRENLIYASPSYWFSSSLRPLKYPKGFTAVNLVHGLDALGDTEVQSDSYVGSLLCRSCIIVYTEYVPQTSRVEHVPCTMDNLVK</sequence>